<dbReference type="PROSITE" id="PS50110">
    <property type="entry name" value="RESPONSE_REGULATORY"/>
    <property type="match status" value="1"/>
</dbReference>
<dbReference type="GO" id="GO:0005829">
    <property type="term" value="C:cytosol"/>
    <property type="evidence" value="ECO:0007669"/>
    <property type="project" value="TreeGrafter"/>
</dbReference>
<protein>
    <recommendedName>
        <fullName evidence="1">Stage 0 sporulation protein A homolog</fullName>
    </recommendedName>
</protein>
<feature type="domain" description="OmpR/PhoB-type" evidence="11">
    <location>
        <begin position="132"/>
        <end position="231"/>
    </location>
</feature>
<organism evidence="12 13">
    <name type="scientific">Lactonifactor longoviformis DSM 17459</name>
    <dbReference type="NCBI Taxonomy" id="1122155"/>
    <lineage>
        <taxon>Bacteria</taxon>
        <taxon>Bacillati</taxon>
        <taxon>Bacillota</taxon>
        <taxon>Clostridia</taxon>
        <taxon>Eubacteriales</taxon>
        <taxon>Clostridiaceae</taxon>
        <taxon>Lactonifactor</taxon>
    </lineage>
</organism>
<dbReference type="InterPro" id="IPR011006">
    <property type="entry name" value="CheY-like_superfamily"/>
</dbReference>
<evidence type="ECO:0000256" key="8">
    <source>
        <dbReference type="PROSITE-ProRule" id="PRU00169"/>
    </source>
</evidence>
<dbReference type="InterPro" id="IPR001867">
    <property type="entry name" value="OmpR/PhoB-type_DNA-bd"/>
</dbReference>
<dbReference type="Proteomes" id="UP000184245">
    <property type="component" value="Unassembled WGS sequence"/>
</dbReference>
<reference evidence="12 13" key="1">
    <citation type="submission" date="2016-11" db="EMBL/GenBank/DDBJ databases">
        <authorList>
            <person name="Jaros S."/>
            <person name="Januszkiewicz K."/>
            <person name="Wedrychowicz H."/>
        </authorList>
    </citation>
    <scope>NUCLEOTIDE SEQUENCE [LARGE SCALE GENOMIC DNA]</scope>
    <source>
        <strain evidence="12 13">DSM 17459</strain>
    </source>
</reference>
<evidence type="ECO:0000259" key="10">
    <source>
        <dbReference type="PROSITE" id="PS50110"/>
    </source>
</evidence>
<evidence type="ECO:0000256" key="7">
    <source>
        <dbReference type="ARBA" id="ARBA00024867"/>
    </source>
</evidence>
<keyword evidence="13" id="KW-1185">Reference proteome</keyword>
<evidence type="ECO:0000313" key="12">
    <source>
        <dbReference type="EMBL" id="SHF37763.1"/>
    </source>
</evidence>
<keyword evidence="2 8" id="KW-0597">Phosphoprotein</keyword>
<feature type="DNA-binding region" description="OmpR/PhoB-type" evidence="9">
    <location>
        <begin position="132"/>
        <end position="231"/>
    </location>
</feature>
<dbReference type="OrthoDB" id="9790442at2"/>
<dbReference type="PANTHER" id="PTHR48111">
    <property type="entry name" value="REGULATOR OF RPOS"/>
    <property type="match status" value="1"/>
</dbReference>
<dbReference type="GO" id="GO:0032993">
    <property type="term" value="C:protein-DNA complex"/>
    <property type="evidence" value="ECO:0007669"/>
    <property type="project" value="TreeGrafter"/>
</dbReference>
<dbReference type="STRING" id="1122155.SAMN02745158_03492"/>
<dbReference type="InterPro" id="IPR016032">
    <property type="entry name" value="Sig_transdc_resp-reg_C-effctor"/>
</dbReference>
<dbReference type="SMART" id="SM00448">
    <property type="entry name" value="REC"/>
    <property type="match status" value="1"/>
</dbReference>
<dbReference type="Gene3D" id="6.10.250.690">
    <property type="match status" value="1"/>
</dbReference>
<evidence type="ECO:0000256" key="1">
    <source>
        <dbReference type="ARBA" id="ARBA00018672"/>
    </source>
</evidence>
<proteinExistence type="predicted"/>
<evidence type="ECO:0000256" key="6">
    <source>
        <dbReference type="ARBA" id="ARBA00023163"/>
    </source>
</evidence>
<dbReference type="PROSITE" id="PS51755">
    <property type="entry name" value="OMPR_PHOB"/>
    <property type="match status" value="1"/>
</dbReference>
<dbReference type="InterPro" id="IPR036388">
    <property type="entry name" value="WH-like_DNA-bd_sf"/>
</dbReference>
<gene>
    <name evidence="12" type="ORF">SAMN02745158_03492</name>
</gene>
<feature type="domain" description="Response regulatory" evidence="10">
    <location>
        <begin position="4"/>
        <end position="118"/>
    </location>
</feature>
<dbReference type="FunFam" id="1.10.10.10:FF:000018">
    <property type="entry name" value="DNA-binding response regulator ResD"/>
    <property type="match status" value="1"/>
</dbReference>
<dbReference type="CDD" id="cd17574">
    <property type="entry name" value="REC_OmpR"/>
    <property type="match status" value="1"/>
</dbReference>
<keyword evidence="3" id="KW-0902">Two-component regulatory system</keyword>
<dbReference type="GO" id="GO:0006355">
    <property type="term" value="P:regulation of DNA-templated transcription"/>
    <property type="evidence" value="ECO:0007669"/>
    <property type="project" value="InterPro"/>
</dbReference>
<evidence type="ECO:0000256" key="5">
    <source>
        <dbReference type="ARBA" id="ARBA00023125"/>
    </source>
</evidence>
<dbReference type="AlphaFoldDB" id="A0A1M5B5H2"/>
<dbReference type="InterPro" id="IPR001789">
    <property type="entry name" value="Sig_transdc_resp-reg_receiver"/>
</dbReference>
<dbReference type="Pfam" id="PF00486">
    <property type="entry name" value="Trans_reg_C"/>
    <property type="match status" value="1"/>
</dbReference>
<sequence>MNRSILIIEDDADIREMLEEALALPGYTTSSAADGQEALDIFAENTGYDLLVLDLMLPRVDGLTVLKKIRAVSTVPVLILSARNEEYEKVLGLEYGADDYITKPFSVVELQARVKACLRRNKEYQEKESSDEGKIRLGDLLIDTENLTASKGGRLLKLTAKEYELLKLFALHPSKVYTKVQLYQEIWDDEFLNDENVINVTIRRLREKIEDNPSQPRYIKTVWGIGYKLGSE</sequence>
<dbReference type="Gene3D" id="1.10.10.10">
    <property type="entry name" value="Winged helix-like DNA-binding domain superfamily/Winged helix DNA-binding domain"/>
    <property type="match status" value="1"/>
</dbReference>
<evidence type="ECO:0000256" key="9">
    <source>
        <dbReference type="PROSITE-ProRule" id="PRU01091"/>
    </source>
</evidence>
<dbReference type="CDD" id="cd00383">
    <property type="entry name" value="trans_reg_C"/>
    <property type="match status" value="1"/>
</dbReference>
<evidence type="ECO:0000259" key="11">
    <source>
        <dbReference type="PROSITE" id="PS51755"/>
    </source>
</evidence>
<dbReference type="PANTHER" id="PTHR48111:SF26">
    <property type="entry name" value="STAGE 0 SPORULATION PROTEIN A HOMOLOG"/>
    <property type="match status" value="1"/>
</dbReference>
<dbReference type="SUPFAM" id="SSF46894">
    <property type="entry name" value="C-terminal effector domain of the bipartite response regulators"/>
    <property type="match status" value="1"/>
</dbReference>
<evidence type="ECO:0000256" key="2">
    <source>
        <dbReference type="ARBA" id="ARBA00022553"/>
    </source>
</evidence>
<dbReference type="FunFam" id="3.40.50.2300:FF:000001">
    <property type="entry name" value="DNA-binding response regulator PhoB"/>
    <property type="match status" value="1"/>
</dbReference>
<evidence type="ECO:0000256" key="4">
    <source>
        <dbReference type="ARBA" id="ARBA00023015"/>
    </source>
</evidence>
<accession>A0A1M5B5H2</accession>
<dbReference type="GO" id="GO:0000156">
    <property type="term" value="F:phosphorelay response regulator activity"/>
    <property type="evidence" value="ECO:0007669"/>
    <property type="project" value="TreeGrafter"/>
</dbReference>
<feature type="modified residue" description="4-aspartylphosphate" evidence="8">
    <location>
        <position position="54"/>
    </location>
</feature>
<dbReference type="GO" id="GO:0000976">
    <property type="term" value="F:transcription cis-regulatory region binding"/>
    <property type="evidence" value="ECO:0007669"/>
    <property type="project" value="TreeGrafter"/>
</dbReference>
<dbReference type="Pfam" id="PF00072">
    <property type="entry name" value="Response_reg"/>
    <property type="match status" value="1"/>
</dbReference>
<dbReference type="SUPFAM" id="SSF52172">
    <property type="entry name" value="CheY-like"/>
    <property type="match status" value="1"/>
</dbReference>
<name>A0A1M5B5H2_9CLOT</name>
<comment type="function">
    <text evidence="7">May play the central regulatory role in sporulation. It may be an element of the effector pathway responsible for the activation of sporulation genes in response to nutritional stress. Spo0A may act in concert with spo0H (a sigma factor) to control the expression of some genes that are critical to the sporulation process.</text>
</comment>
<keyword evidence="6" id="KW-0804">Transcription</keyword>
<keyword evidence="5 9" id="KW-0238">DNA-binding</keyword>
<dbReference type="EMBL" id="FQVI01000024">
    <property type="protein sequence ID" value="SHF37763.1"/>
    <property type="molecule type" value="Genomic_DNA"/>
</dbReference>
<evidence type="ECO:0000256" key="3">
    <source>
        <dbReference type="ARBA" id="ARBA00023012"/>
    </source>
</evidence>
<evidence type="ECO:0000313" key="13">
    <source>
        <dbReference type="Proteomes" id="UP000184245"/>
    </source>
</evidence>
<keyword evidence="4" id="KW-0805">Transcription regulation</keyword>
<dbReference type="InterPro" id="IPR039420">
    <property type="entry name" value="WalR-like"/>
</dbReference>
<dbReference type="RefSeq" id="WP_072854040.1">
    <property type="nucleotide sequence ID" value="NZ_FQVI01000024.1"/>
</dbReference>
<dbReference type="Gene3D" id="3.40.50.2300">
    <property type="match status" value="1"/>
</dbReference>
<dbReference type="SMART" id="SM00862">
    <property type="entry name" value="Trans_reg_C"/>
    <property type="match status" value="1"/>
</dbReference>